<feature type="compositionally biased region" description="Basic and acidic residues" evidence="1">
    <location>
        <begin position="53"/>
        <end position="63"/>
    </location>
</feature>
<proteinExistence type="predicted"/>
<organism evidence="2 3">
    <name type="scientific">Botrytis porri</name>
    <dbReference type="NCBI Taxonomy" id="87229"/>
    <lineage>
        <taxon>Eukaryota</taxon>
        <taxon>Fungi</taxon>
        <taxon>Dikarya</taxon>
        <taxon>Ascomycota</taxon>
        <taxon>Pezizomycotina</taxon>
        <taxon>Leotiomycetes</taxon>
        <taxon>Helotiales</taxon>
        <taxon>Sclerotiniaceae</taxon>
        <taxon>Botrytis</taxon>
    </lineage>
</organism>
<comment type="caution">
    <text evidence="2">The sequence shown here is derived from an EMBL/GenBank/DDBJ whole genome shotgun (WGS) entry which is preliminary data.</text>
</comment>
<feature type="region of interest" description="Disordered" evidence="1">
    <location>
        <begin position="39"/>
        <end position="63"/>
    </location>
</feature>
<reference evidence="2 3" key="1">
    <citation type="submission" date="2017-12" db="EMBL/GenBank/DDBJ databases">
        <title>Comparative genomics of Botrytis spp.</title>
        <authorList>
            <person name="Valero-Jimenez C.A."/>
            <person name="Tapia P."/>
            <person name="Veloso J."/>
            <person name="Silva-Moreno E."/>
            <person name="Staats M."/>
            <person name="Valdes J.H."/>
            <person name="Van Kan J.A.L."/>
        </authorList>
    </citation>
    <scope>NUCLEOTIDE SEQUENCE [LARGE SCALE GENOMIC DNA]</scope>
    <source>
        <strain evidence="2 3">MUCL3349</strain>
    </source>
</reference>
<keyword evidence="3" id="KW-1185">Reference proteome</keyword>
<gene>
    <name evidence="2" type="ORF">BPOR_1485g00020</name>
</gene>
<evidence type="ECO:0000313" key="2">
    <source>
        <dbReference type="EMBL" id="TGO80952.1"/>
    </source>
</evidence>
<evidence type="ECO:0000313" key="3">
    <source>
        <dbReference type="Proteomes" id="UP000297280"/>
    </source>
</evidence>
<sequence length="63" mass="7389">METLWTEYKDEESGEEALILELARSVLLSYFTFTKAQEERGLEPQKPIPKSNSTREHRKDTQC</sequence>
<name>A0A4Z1KBP8_9HELO</name>
<protein>
    <submittedName>
        <fullName evidence="2">Uncharacterized protein</fullName>
    </submittedName>
</protein>
<accession>A0A4Z1KBP8</accession>
<dbReference type="EMBL" id="PQXO01001476">
    <property type="protein sequence ID" value="TGO80952.1"/>
    <property type="molecule type" value="Genomic_DNA"/>
</dbReference>
<dbReference type="Proteomes" id="UP000297280">
    <property type="component" value="Unassembled WGS sequence"/>
</dbReference>
<dbReference type="AlphaFoldDB" id="A0A4Z1KBP8"/>
<evidence type="ECO:0000256" key="1">
    <source>
        <dbReference type="SAM" id="MobiDB-lite"/>
    </source>
</evidence>